<proteinExistence type="predicted"/>
<keyword evidence="2 5" id="KW-0812">Transmembrane</keyword>
<keyword evidence="7" id="KW-1185">Reference proteome</keyword>
<dbReference type="Pfam" id="PF05105">
    <property type="entry name" value="Phage_holin_4_1"/>
    <property type="match status" value="1"/>
</dbReference>
<evidence type="ECO:0000256" key="2">
    <source>
        <dbReference type="ARBA" id="ARBA00022692"/>
    </source>
</evidence>
<dbReference type="RefSeq" id="WP_157308815.1">
    <property type="nucleotide sequence ID" value="NZ_WRXN01000013.1"/>
</dbReference>
<gene>
    <name evidence="6" type="ORF">GO493_24190</name>
</gene>
<dbReference type="GO" id="GO:0016020">
    <property type="term" value="C:membrane"/>
    <property type="evidence" value="ECO:0007669"/>
    <property type="project" value="UniProtKB-SubCell"/>
</dbReference>
<accession>A0A7K1UAT6</accession>
<dbReference type="AlphaFoldDB" id="A0A7K1UAT6"/>
<protein>
    <submittedName>
        <fullName evidence="6">Holin</fullName>
    </submittedName>
</protein>
<evidence type="ECO:0000256" key="5">
    <source>
        <dbReference type="SAM" id="Phobius"/>
    </source>
</evidence>
<comment type="caution">
    <text evidence="6">The sequence shown here is derived from an EMBL/GenBank/DDBJ whole genome shotgun (WGS) entry which is preliminary data.</text>
</comment>
<sequence>MKAIVIYLTLGWAMAPVISWIEKYVFSDWEFLKFLFVIVSVDTALGLFKAIRQRQVSSKGFGMVLRKIIIYTSALVATSALTKFTVSGAPQVAFSFLGNVVFSAIMVREAISIFENIAEIDPGVLPGWILKYLQKFDSLTGKKLTDEN</sequence>
<comment type="subcellular location">
    <subcellularLocation>
        <location evidence="1">Membrane</location>
        <topology evidence="1">Multi-pass membrane protein</topology>
    </subcellularLocation>
</comment>
<evidence type="ECO:0000313" key="6">
    <source>
        <dbReference type="EMBL" id="MVT11388.1"/>
    </source>
</evidence>
<dbReference type="InterPro" id="IPR006480">
    <property type="entry name" value="Phage_holin_4_1"/>
</dbReference>
<name>A0A7K1UAT6_9BACT</name>
<feature type="transmembrane region" description="Helical" evidence="5">
    <location>
        <begin position="29"/>
        <end position="48"/>
    </location>
</feature>
<keyword evidence="3 5" id="KW-1133">Transmembrane helix</keyword>
<dbReference type="EMBL" id="WRXN01000013">
    <property type="protein sequence ID" value="MVT11388.1"/>
    <property type="molecule type" value="Genomic_DNA"/>
</dbReference>
<organism evidence="6 7">
    <name type="scientific">Chitinophaga tropicalis</name>
    <dbReference type="NCBI Taxonomy" id="2683588"/>
    <lineage>
        <taxon>Bacteria</taxon>
        <taxon>Pseudomonadati</taxon>
        <taxon>Bacteroidota</taxon>
        <taxon>Chitinophagia</taxon>
        <taxon>Chitinophagales</taxon>
        <taxon>Chitinophagaceae</taxon>
        <taxon>Chitinophaga</taxon>
    </lineage>
</organism>
<evidence type="ECO:0000313" key="7">
    <source>
        <dbReference type="Proteomes" id="UP000461730"/>
    </source>
</evidence>
<keyword evidence="4 5" id="KW-0472">Membrane</keyword>
<dbReference type="Proteomes" id="UP000461730">
    <property type="component" value="Unassembled WGS sequence"/>
</dbReference>
<reference evidence="6 7" key="1">
    <citation type="submission" date="2019-12" db="EMBL/GenBank/DDBJ databases">
        <title>Chitinophaga sp. strain ysch24 (GDMCC 1.1355), whole genome shotgun sequence.</title>
        <authorList>
            <person name="Zhang X."/>
        </authorList>
    </citation>
    <scope>NUCLEOTIDE SEQUENCE [LARGE SCALE GENOMIC DNA]</scope>
    <source>
        <strain evidence="7">ysch24</strain>
    </source>
</reference>
<feature type="transmembrane region" description="Helical" evidence="5">
    <location>
        <begin position="68"/>
        <end position="86"/>
    </location>
</feature>
<evidence type="ECO:0000256" key="4">
    <source>
        <dbReference type="ARBA" id="ARBA00023136"/>
    </source>
</evidence>
<evidence type="ECO:0000256" key="1">
    <source>
        <dbReference type="ARBA" id="ARBA00004141"/>
    </source>
</evidence>
<evidence type="ECO:0000256" key="3">
    <source>
        <dbReference type="ARBA" id="ARBA00022989"/>
    </source>
</evidence>